<feature type="compositionally biased region" description="Polar residues" evidence="2">
    <location>
        <begin position="264"/>
        <end position="282"/>
    </location>
</feature>
<feature type="region of interest" description="Disordered" evidence="2">
    <location>
        <begin position="711"/>
        <end position="807"/>
    </location>
</feature>
<dbReference type="GO" id="GO:0000976">
    <property type="term" value="F:transcription cis-regulatory region binding"/>
    <property type="evidence" value="ECO:0007669"/>
    <property type="project" value="TreeGrafter"/>
</dbReference>
<feature type="region of interest" description="Disordered" evidence="2">
    <location>
        <begin position="895"/>
        <end position="941"/>
    </location>
</feature>
<dbReference type="GO" id="GO:0045892">
    <property type="term" value="P:negative regulation of DNA-templated transcription"/>
    <property type="evidence" value="ECO:0007669"/>
    <property type="project" value="TreeGrafter"/>
</dbReference>
<dbReference type="InParanoid" id="A0A1W4X1G2"/>
<dbReference type="Pfam" id="PF01426">
    <property type="entry name" value="BAH"/>
    <property type="match status" value="1"/>
</dbReference>
<proteinExistence type="predicted"/>
<feature type="compositionally biased region" description="Basic and acidic residues" evidence="2">
    <location>
        <begin position="516"/>
        <end position="528"/>
    </location>
</feature>
<evidence type="ECO:0000313" key="4">
    <source>
        <dbReference type="Proteomes" id="UP000192223"/>
    </source>
</evidence>
<feature type="compositionally biased region" description="Pro residues" evidence="2">
    <location>
        <begin position="1051"/>
        <end position="1069"/>
    </location>
</feature>
<evidence type="ECO:0000256" key="1">
    <source>
        <dbReference type="SAM" id="Coils"/>
    </source>
</evidence>
<keyword evidence="4" id="KW-1185">Reference proteome</keyword>
<feature type="coiled-coil region" evidence="1">
    <location>
        <begin position="456"/>
        <end position="483"/>
    </location>
</feature>
<dbReference type="PANTHER" id="PTHR46576:SF1">
    <property type="entry name" value="BROMO ADJACENT HOMOLOGY DOMAIN-CONTAINING 1 PROTEIN"/>
    <property type="match status" value="1"/>
</dbReference>
<dbReference type="GeneID" id="108740226"/>
<feature type="domain" description="BAH" evidence="3">
    <location>
        <begin position="1520"/>
        <end position="1671"/>
    </location>
</feature>
<dbReference type="GO" id="GO:0003682">
    <property type="term" value="F:chromatin binding"/>
    <property type="evidence" value="ECO:0007669"/>
    <property type="project" value="InterPro"/>
</dbReference>
<feature type="compositionally biased region" description="Basic and acidic residues" evidence="2">
    <location>
        <begin position="402"/>
        <end position="411"/>
    </location>
</feature>
<feature type="compositionally biased region" description="Basic and acidic residues" evidence="2">
    <location>
        <begin position="131"/>
        <end position="140"/>
    </location>
</feature>
<sequence length="1672" mass="186175">MRMSIHRVTKTSTANTMMRVPVKKKKVEAKAIDSISETISFVIKGKLTSLKPTVLTKKQMKIKAMPNSSKKVKITKRKDKLMKYKKVPEMKKANTKKKAEKEKESMSNIDKLIQQKQSLDEPSVAANKTGITEKNKKGKEGNSVSKKTTPKIAKKKVQNNTESLNLSDLKGASRQIYADNASREEEKSPENTSNISDKTNTKKKEKADETTPQRSKKIKNKTRQANKMTVKCLKGTNKEPHRKEIPFKRNMRNKIKKERLSGDELSNSSDEISLVSLSQQSSERPEVKSENIESSRQEADKLKNFTKQSINKAKTTPRKQKPTVQSNLKNTRKMLMMKKKMLTKDKEENKMHKMKLLGLWNGPRRHRVASLNALAKVHCLYENETRSAFLDDAKKVVYVKKEKDPEPKEIEDSPPPMRNLRAAPRLGSVGKHWDMHEMSSSSSEDNDSVIEQPKVKAVLKRIKQEAEVERNEEKQKTEKKRRRNRTEIIMDLKDMVVRKRMASLNATAILAASYSTEKKSSKSSKSDDTDSSDSDESFVVSKSECKKIEEDIVKKEEEPQVIELRATPNKKVSVILNQDTDVTITGVYVNSTTRSTHHEGYCSIAGMQYRISATSHTQTAAAAMTTENLLQSPSVSENNIEENISPVCKSYTPLGALSNMKPPGAPDSQHGMALGHSPHHLGLPHMVPVGPSQHGPPAHLSPANRRHVGCTSAFSAPPSGHFGASPGHPVAEQGYTHGYYQPAGPLITAPPHGGHPQQQVPPTLAPTKAAPLSSEPSTSPTPPPPSSQQPTLRPPPPSSATESSDSDVIITSPPVVKETIPTQPPPPVSFRYSQYSSPHHGYSYSYTPQYYPGPPPAPSYPHHDLCYSTPPYLHKAYPTAYRRYLAPPSGAQFFQTPSDIYNPPQPTANPPGQQMVAANPAANGSSYQQPPGAHPPSALIESYAPPPTLLDPYAPPYYSGYGPAPPPSCYTHSTPTRTIPYLNAAYSSCPCPMQSCPKNVHAGPLTGDSKRSVHMSIAKDSLPLPPVALALPLEPVNATDPPSPARGSAGMPPPPSPAGATYQPPPPAPKQESIGTTEYKPAEKCRKARIGKSMVRSNIAANFPENTMLLMCQAPQQNANIANVKREIESPEQKKEEKLDEVESSDLKHIANNVESVILSEETLITTTETQNNFEMNVRSTEVDVKEEEKSDKESDDNVIEEESKRQEVKDEELLPCVKTVAENVKMKNMKRKLSMSKEVEKGEAPIVLPSKKPKIDKVKANGSYKDLIKKNVPCVKINNGKRKLITDSTSPKLVTTKSSKKKRKLALSKDDSVVKRTKLSKPLTSNNQLVNPKTLRKEGKYVMTCFLSELNENTEPGSKVAKKNSKCSVTTKKLAPVVLDNLFAKNSVDRTIECVVSNCWENGSRTIKKSDANSKSTSKSKFIKAETEPVTIKSTNVKPSSDQCKQKVQKVNSRKKVKCKEEPPLPLAITKPRKSALLPRWSNGWTWAGEPFQAKVFLNSDEATVVRTCYPAMVHVEGDRIEARDCVLLKAGQKKNELPFVAKVAALWENPEDGEMMMSLLWYYRPEHTEQGPQPTDEHDEVFASRHKDTNSVACIEDKCYVLTFNEYCRYRKNLRRLEENLEETKPFVPNPEIYPRTHRQPSNPRTPSDLVFFCRRVYDFRQKRIVKNPS</sequence>
<evidence type="ECO:0000313" key="5">
    <source>
        <dbReference type="RefSeq" id="XP_018329966.1"/>
    </source>
</evidence>
<protein>
    <submittedName>
        <fullName evidence="5">Uncharacterized protein LOC108740226</fullName>
    </submittedName>
</protein>
<organism evidence="4 5">
    <name type="scientific">Agrilus planipennis</name>
    <name type="common">Emerald ash borer</name>
    <name type="synonym">Agrilus marcopoli</name>
    <dbReference type="NCBI Taxonomy" id="224129"/>
    <lineage>
        <taxon>Eukaryota</taxon>
        <taxon>Metazoa</taxon>
        <taxon>Ecdysozoa</taxon>
        <taxon>Arthropoda</taxon>
        <taxon>Hexapoda</taxon>
        <taxon>Insecta</taxon>
        <taxon>Pterygota</taxon>
        <taxon>Neoptera</taxon>
        <taxon>Endopterygota</taxon>
        <taxon>Coleoptera</taxon>
        <taxon>Polyphaga</taxon>
        <taxon>Elateriformia</taxon>
        <taxon>Buprestoidea</taxon>
        <taxon>Buprestidae</taxon>
        <taxon>Agrilinae</taxon>
        <taxon>Agrilus</taxon>
    </lineage>
</organism>
<feature type="compositionally biased region" description="Basic and acidic residues" evidence="2">
    <location>
        <begin position="283"/>
        <end position="303"/>
    </location>
</feature>
<dbReference type="KEGG" id="apln:108740226"/>
<feature type="region of interest" description="Disordered" evidence="2">
    <location>
        <begin position="1175"/>
        <end position="1208"/>
    </location>
</feature>
<feature type="compositionally biased region" description="Polar residues" evidence="2">
    <location>
        <begin position="305"/>
        <end position="314"/>
    </location>
</feature>
<feature type="compositionally biased region" description="Basic and acidic residues" evidence="2">
    <location>
        <begin position="1181"/>
        <end position="1193"/>
    </location>
</feature>
<feature type="region of interest" description="Disordered" evidence="2">
    <location>
        <begin position="62"/>
        <end position="327"/>
    </location>
</feature>
<gene>
    <name evidence="5" type="primary">LOC108740226</name>
</gene>
<dbReference type="RefSeq" id="XP_018329966.1">
    <property type="nucleotide sequence ID" value="XM_018474464.2"/>
</dbReference>
<dbReference type="CTD" id="33000"/>
<evidence type="ECO:0000259" key="3">
    <source>
        <dbReference type="PROSITE" id="PS51038"/>
    </source>
</evidence>
<feature type="compositionally biased region" description="Basic residues" evidence="2">
    <location>
        <begin position="148"/>
        <end position="157"/>
    </location>
</feature>
<feature type="compositionally biased region" description="Pro residues" evidence="2">
    <location>
        <begin position="779"/>
        <end position="798"/>
    </location>
</feature>
<dbReference type="GO" id="GO:0031507">
    <property type="term" value="P:heterochromatin formation"/>
    <property type="evidence" value="ECO:0007669"/>
    <property type="project" value="TreeGrafter"/>
</dbReference>
<reference evidence="5" key="1">
    <citation type="submission" date="2025-08" db="UniProtKB">
        <authorList>
            <consortium name="RefSeq"/>
        </authorList>
    </citation>
    <scope>IDENTIFICATION</scope>
    <source>
        <tissue evidence="5">Entire body</tissue>
    </source>
</reference>
<name>A0A1W4X1G2_AGRPL</name>
<keyword evidence="1" id="KW-0175">Coiled coil</keyword>
<dbReference type="PROSITE" id="PS51038">
    <property type="entry name" value="BAH"/>
    <property type="match status" value="1"/>
</dbReference>
<dbReference type="PANTHER" id="PTHR46576">
    <property type="entry name" value="BROMO ADJACENT HOMOLOGY DOMAIN-CONTAINING 1 PROTEIN"/>
    <property type="match status" value="1"/>
</dbReference>
<dbReference type="InterPro" id="IPR053032">
    <property type="entry name" value="BAH_domain-containing"/>
</dbReference>
<accession>A0A1W4X1G2</accession>
<feature type="region of interest" description="Disordered" evidence="2">
    <location>
        <begin position="1034"/>
        <end position="1082"/>
    </location>
</feature>
<dbReference type="GO" id="GO:0005677">
    <property type="term" value="C:chromatin silencing complex"/>
    <property type="evidence" value="ECO:0007669"/>
    <property type="project" value="TreeGrafter"/>
</dbReference>
<dbReference type="FunCoup" id="A0A1W4X1G2">
    <property type="interactions" value="98"/>
</dbReference>
<feature type="region of interest" description="Disordered" evidence="2">
    <location>
        <begin position="513"/>
        <end position="540"/>
    </location>
</feature>
<feature type="compositionally biased region" description="Basic and acidic residues" evidence="2">
    <location>
        <begin position="86"/>
        <end position="105"/>
    </location>
</feature>
<dbReference type="STRING" id="224129.A0A1W4X1G2"/>
<feature type="compositionally biased region" description="Low complexity" evidence="2">
    <location>
        <begin position="750"/>
        <end position="778"/>
    </location>
</feature>
<feature type="compositionally biased region" description="Basic residues" evidence="2">
    <location>
        <begin position="70"/>
        <end position="85"/>
    </location>
</feature>
<dbReference type="Gene3D" id="2.30.30.490">
    <property type="match status" value="1"/>
</dbReference>
<feature type="compositionally biased region" description="Basic and acidic residues" evidence="2">
    <location>
        <begin position="199"/>
        <end position="211"/>
    </location>
</feature>
<evidence type="ECO:0000256" key="2">
    <source>
        <dbReference type="SAM" id="MobiDB-lite"/>
    </source>
</evidence>
<dbReference type="InterPro" id="IPR043151">
    <property type="entry name" value="BAH_sf"/>
</dbReference>
<feature type="compositionally biased region" description="Basic and acidic residues" evidence="2">
    <location>
        <begin position="236"/>
        <end position="247"/>
    </location>
</feature>
<feature type="compositionally biased region" description="Basic residues" evidence="2">
    <location>
        <begin position="214"/>
        <end position="224"/>
    </location>
</feature>
<dbReference type="InterPro" id="IPR001025">
    <property type="entry name" value="BAH_dom"/>
</dbReference>
<dbReference type="Proteomes" id="UP000192223">
    <property type="component" value="Unplaced"/>
</dbReference>
<feature type="region of interest" description="Disordered" evidence="2">
    <location>
        <begin position="402"/>
        <end position="421"/>
    </location>
</feature>
<dbReference type="SMART" id="SM00439">
    <property type="entry name" value="BAH"/>
    <property type="match status" value="1"/>
</dbReference>
<dbReference type="OrthoDB" id="1922186at2759"/>